<feature type="region of interest" description="Disordered" evidence="11">
    <location>
        <begin position="1539"/>
        <end position="1559"/>
    </location>
</feature>
<feature type="domain" description="ESPR" evidence="15">
    <location>
        <begin position="1"/>
        <end position="47"/>
    </location>
</feature>
<proteinExistence type="inferred from homology"/>
<dbReference type="Pfam" id="PF05658">
    <property type="entry name" value="YadA_head"/>
    <property type="match status" value="3"/>
</dbReference>
<feature type="domain" description="Trimeric autotransporter adhesin YadA-like head" evidence="13">
    <location>
        <begin position="276"/>
        <end position="302"/>
    </location>
</feature>
<evidence type="ECO:0000256" key="10">
    <source>
        <dbReference type="ARBA" id="ARBA00023237"/>
    </source>
</evidence>
<dbReference type="InterPro" id="IPR037174">
    <property type="entry name" value="Trimeric_adhesin"/>
</dbReference>
<feature type="domain" description="Trimeric autotransporter adhesin YadA-like stalk" evidence="14">
    <location>
        <begin position="447"/>
        <end position="478"/>
    </location>
</feature>
<dbReference type="Gene3D" id="2.60.40.4050">
    <property type="match status" value="1"/>
</dbReference>
<organism evidence="17 18">
    <name type="scientific">[Pasteurella] mairii</name>
    <dbReference type="NCBI Taxonomy" id="757"/>
    <lineage>
        <taxon>Bacteria</taxon>
        <taxon>Pseudomonadati</taxon>
        <taxon>Pseudomonadota</taxon>
        <taxon>Gammaproteobacteria</taxon>
        <taxon>Pasteurellales</taxon>
        <taxon>Pasteurellaceae</taxon>
    </lineage>
</organism>
<dbReference type="InterPro" id="IPR045584">
    <property type="entry name" value="Pilin-like"/>
</dbReference>
<feature type="domain" description="Trimeric autotransporter adhesin YadA-like head" evidence="13">
    <location>
        <begin position="138"/>
        <end position="164"/>
    </location>
</feature>
<dbReference type="GO" id="GO:0009986">
    <property type="term" value="C:cell surface"/>
    <property type="evidence" value="ECO:0007669"/>
    <property type="project" value="UniProtKB-SubCell"/>
</dbReference>
<dbReference type="Gene3D" id="2.150.10.10">
    <property type="entry name" value="Serralysin-like metalloprotease, C-terminal"/>
    <property type="match status" value="2"/>
</dbReference>
<evidence type="ECO:0000256" key="4">
    <source>
        <dbReference type="ARBA" id="ARBA00022448"/>
    </source>
</evidence>
<keyword evidence="10" id="KW-0998">Cell outer membrane</keyword>
<dbReference type="Gene3D" id="2.20.25.140">
    <property type="match status" value="1"/>
</dbReference>
<dbReference type="OrthoDB" id="5680814at2"/>
<accession>A0A379B1H0</accession>
<dbReference type="GO" id="GO:0015031">
    <property type="term" value="P:protein transport"/>
    <property type="evidence" value="ECO:0007669"/>
    <property type="project" value="UniProtKB-KW"/>
</dbReference>
<keyword evidence="8" id="KW-0653">Protein transport</keyword>
<evidence type="ECO:0000259" key="15">
    <source>
        <dbReference type="Pfam" id="PF13018"/>
    </source>
</evidence>
<dbReference type="Gene3D" id="1.20.5.170">
    <property type="match status" value="1"/>
</dbReference>
<dbReference type="EMBL" id="UGSS01000002">
    <property type="protein sequence ID" value="SUB32474.1"/>
    <property type="molecule type" value="Genomic_DNA"/>
</dbReference>
<feature type="domain" description="Trimeric autotransporter adhesin YadA-like stalk" evidence="14">
    <location>
        <begin position="1565"/>
        <end position="1604"/>
    </location>
</feature>
<dbReference type="Pfam" id="PF18669">
    <property type="entry name" value="Trp_ring"/>
    <property type="match status" value="1"/>
</dbReference>
<evidence type="ECO:0000259" key="16">
    <source>
        <dbReference type="Pfam" id="PF18669"/>
    </source>
</evidence>
<evidence type="ECO:0000256" key="2">
    <source>
        <dbReference type="ARBA" id="ARBA00004442"/>
    </source>
</evidence>
<comment type="similarity">
    <text evidence="3">Belongs to the autotransporter-2 (AT-2) (TC 1.B.40) family.</text>
</comment>
<dbReference type="InterPro" id="IPR008640">
    <property type="entry name" value="Adhesin_Head_dom"/>
</dbReference>
<dbReference type="SUPFAM" id="SSF101967">
    <property type="entry name" value="Adhesin YadA, collagen-binding domain"/>
    <property type="match status" value="4"/>
</dbReference>
<dbReference type="InterPro" id="IPR024973">
    <property type="entry name" value="ESPR"/>
</dbReference>
<evidence type="ECO:0000313" key="18">
    <source>
        <dbReference type="Proteomes" id="UP000254280"/>
    </source>
</evidence>
<evidence type="ECO:0000259" key="12">
    <source>
        <dbReference type="Pfam" id="PF03895"/>
    </source>
</evidence>
<keyword evidence="5" id="KW-1134">Transmembrane beta strand</keyword>
<gene>
    <name evidence="17" type="primary">hsf2_1</name>
    <name evidence="17" type="ORF">NCTC10699_00054</name>
</gene>
<protein>
    <submittedName>
        <fullName evidence="17">Autotransporter adhesin</fullName>
    </submittedName>
</protein>
<evidence type="ECO:0000256" key="3">
    <source>
        <dbReference type="ARBA" id="ARBA00005848"/>
    </source>
</evidence>
<name>A0A379B1H0_9PAST</name>
<dbReference type="InterPro" id="IPR005594">
    <property type="entry name" value="YadA_C"/>
</dbReference>
<keyword evidence="18" id="KW-1185">Reference proteome</keyword>
<feature type="domain" description="Trimeric autotransporter adhesin Trp ring" evidence="16">
    <location>
        <begin position="1167"/>
        <end position="1214"/>
    </location>
</feature>
<keyword evidence="4" id="KW-0813">Transport</keyword>
<feature type="domain" description="Trimeric autotransporter adhesin YadA-like C-terminal membrane anchor" evidence="12">
    <location>
        <begin position="1616"/>
        <end position="1676"/>
    </location>
</feature>
<dbReference type="GO" id="GO:0009279">
    <property type="term" value="C:cell outer membrane"/>
    <property type="evidence" value="ECO:0007669"/>
    <property type="project" value="UniProtKB-SubCell"/>
</dbReference>
<dbReference type="InterPro" id="IPR040482">
    <property type="entry name" value="Trp_ring"/>
</dbReference>
<evidence type="ECO:0000256" key="7">
    <source>
        <dbReference type="ARBA" id="ARBA00022729"/>
    </source>
</evidence>
<dbReference type="SUPFAM" id="SSF101999">
    <property type="entry name" value="Trimeric adhesin"/>
    <property type="match status" value="3"/>
</dbReference>
<evidence type="ECO:0000256" key="11">
    <source>
        <dbReference type="SAM" id="MobiDB-lite"/>
    </source>
</evidence>
<dbReference type="Pfam" id="PF03895">
    <property type="entry name" value="YadA_anchor"/>
    <property type="match status" value="1"/>
</dbReference>
<dbReference type="Proteomes" id="UP000254280">
    <property type="component" value="Unassembled WGS sequence"/>
</dbReference>
<evidence type="ECO:0000259" key="14">
    <source>
        <dbReference type="Pfam" id="PF05662"/>
    </source>
</evidence>
<keyword evidence="9" id="KW-0472">Membrane</keyword>
<dbReference type="InterPro" id="IPR008635">
    <property type="entry name" value="Coiled_stalk_dom"/>
</dbReference>
<evidence type="ECO:0000256" key="5">
    <source>
        <dbReference type="ARBA" id="ARBA00022452"/>
    </source>
</evidence>
<dbReference type="InterPro" id="IPR011049">
    <property type="entry name" value="Serralysin-like_metalloprot_C"/>
</dbReference>
<reference evidence="17 18" key="1">
    <citation type="submission" date="2018-06" db="EMBL/GenBank/DDBJ databases">
        <authorList>
            <consortium name="Pathogen Informatics"/>
            <person name="Doyle S."/>
        </authorList>
    </citation>
    <scope>NUCLEOTIDE SEQUENCE [LARGE SCALE GENOMIC DNA]</scope>
    <source>
        <strain evidence="17 18">NCTC10699</strain>
    </source>
</reference>
<dbReference type="Gene3D" id="3.90.1780.10">
    <property type="entry name" value="Trimeric adhesin"/>
    <property type="match status" value="6"/>
</dbReference>
<evidence type="ECO:0000256" key="1">
    <source>
        <dbReference type="ARBA" id="ARBA00004241"/>
    </source>
</evidence>
<evidence type="ECO:0000313" key="17">
    <source>
        <dbReference type="EMBL" id="SUB32474.1"/>
    </source>
</evidence>
<comment type="subcellular location">
    <subcellularLocation>
        <location evidence="2">Cell outer membrane</location>
    </subcellularLocation>
    <subcellularLocation>
        <location evidence="1">Cell surface</location>
    </subcellularLocation>
</comment>
<dbReference type="Pfam" id="PF05662">
    <property type="entry name" value="YadA_stalk"/>
    <property type="match status" value="2"/>
</dbReference>
<feature type="compositionally biased region" description="Polar residues" evidence="11">
    <location>
        <begin position="1539"/>
        <end position="1555"/>
    </location>
</feature>
<evidence type="ECO:0000259" key="13">
    <source>
        <dbReference type="Pfam" id="PF05658"/>
    </source>
</evidence>
<evidence type="ECO:0000256" key="6">
    <source>
        <dbReference type="ARBA" id="ARBA00022692"/>
    </source>
</evidence>
<evidence type="ECO:0000256" key="8">
    <source>
        <dbReference type="ARBA" id="ARBA00022927"/>
    </source>
</evidence>
<keyword evidence="6" id="KW-0812">Transmembrane</keyword>
<sequence length="1676" mass="171815">MNNVFKVIWDSSAQCWVAVSELARSKTKSTSDKRAQPSKVLVALGLAGMALSSGSAVAVTASEVIVNSQQGSVTSGGRAVMVTTDSNTNSIAIGGAAGHLSGNNSQLAPANASTGGVAIGANTAAAEGSTAISYSANASGKNAVAIGYAAKANASAAIALGLNSNASGSDSVAIGRTTQTGVNSISIGISSQSGGDSVAIGNSASTSGKSAAVAIGNHTKALEYQAVAVGEHAQAAKWAVALGAYADANNNRALAVGYRATAVADAASSFGVRSNATAANSTALGSYANTTGKYSIAIGDNSLAGTSKEEFDAASILANEKNATEEAKNAFATLRSSGKTDTISIGHSSNVYGEHAVAVGAENKVGGENSGVLGYKNTVSNANTFVLGTNVKSTQDNSVILGANSTDRAATVETKANVGGYEYSGFSGVAKEKNGVVSVGFKEAERQIINVAAGNISATSTDAINGSQLYLVGNSIINQMPVIYTDAAGNKIYKIPDPQKPNSFIFVNENGQPVTGDIIASMNDGDNQADSPKTLANVKGNLPDTYNTDAIYNKGGQPVTQNYTLPTNLNINNAATVGDILNSGWNLQNNSQARDFVKPYDTVSFDNGLGTTATVTTDPEGKTSKVTYDVKVDGNTIAFKDDKGEPVVKANNGKFYHLSDLDKDGKPIQTAQEVPTDKVNDTISVVTGHSSAEPNGQATAFTDKAGNPLVKVNDNYYKPADVKADGTLVDNAQPVTTSDVVDNRNKVAGIGDIVDTINQTGWNVKNNGSQVDLVKPSDIVDFVNGLGTQAVAKVSEDGKTTTVTYNVNVDGKTTKITYVDENGDKVTEEVAPDGKITYKDKDGKPIDASKVKSQITAVTPMVNGEEAKGLPNIINGGTTNVYNTDNGIKVEVNTGDINAQAAGDVKGPVADADKPAYDKAKADLAKAEEALKNATTDDDKKTAQANIDAANKTLNNIGGNKIATAQNVADAINQSGWNVVSKANGGTVSGNQETKLVNPGSTVELKAGKNIDIKQEGMNFTFATVADPEFNTVTIGNPTYQDADGKAVNKAGDKYYYADGTEVPADKVVKPTSPATKLAAETAIPATNNHETNAPTTALNMTSVDGNPTHLTGVGSVLNTTTVATNPDANSSTAPVDSKLVDLGNATNPLSEQQLNSAATVRDIANMGWVISAEDGYKDTVKNANEVKFLGTGLATVSGKTDEAGVRTITVNVDAQRAVESAQLPVVYTNRDGDKLVKVEGKFYKAGDVTNGVPNQEATPVNSGDVIAAMNNGDNNTTTPMALSNVQSHLTPTTSTTQLIDKVGAVSTVEAPTTSQTAPTVAEAAKMNNKAATVGDVLNAGWNLQVNGEAKDFVKPYDTVNFGDGIGTKAEVESDGATSTIKVNIDAGSLEANADGSVRGAAPTPELAENLAKAEEALAAVEALGDKAPQNVLEAAKAAVYDAEKAIKQANANKVATVSNVVEAVNNSGWTATVGKTGTGEVVDKGGDKLVNPGDTVSMIAGDNMKITKDGLNYTVETKKEVTFDRVTANVVNVGPVSLSGSTATNPDGSHTNELSVGKPGEETRITNVAQGVKPTDAVNVSQLRGQMGNVYNHIDKVDKNLRGGIAGAMAAAGLPQVYTPGKSMVAASAGTFKGEGALAVGYSRSSDNGKVILKLQGSTNTRGDVGGSVGVGYQW</sequence>
<evidence type="ECO:0000256" key="9">
    <source>
        <dbReference type="ARBA" id="ARBA00023136"/>
    </source>
</evidence>
<dbReference type="SUPFAM" id="SSF54523">
    <property type="entry name" value="Pili subunits"/>
    <property type="match status" value="1"/>
</dbReference>
<feature type="domain" description="Trimeric autotransporter adhesin YadA-like head" evidence="13">
    <location>
        <begin position="340"/>
        <end position="362"/>
    </location>
</feature>
<dbReference type="CDD" id="cd12820">
    <property type="entry name" value="LbR_YadA-like"/>
    <property type="match status" value="1"/>
</dbReference>
<dbReference type="Gene3D" id="3.30.1300.30">
    <property type="entry name" value="GSPII I/J protein-like"/>
    <property type="match status" value="1"/>
</dbReference>
<dbReference type="Pfam" id="PF13018">
    <property type="entry name" value="ESPR"/>
    <property type="match status" value="1"/>
</dbReference>
<keyword evidence="7" id="KW-0732">Signal</keyword>